<dbReference type="SUPFAM" id="SSF81321">
    <property type="entry name" value="Family A G protein-coupled receptor-like"/>
    <property type="match status" value="1"/>
</dbReference>
<keyword evidence="1" id="KW-0812">Transmembrane</keyword>
<feature type="transmembrane region" description="Helical" evidence="1">
    <location>
        <begin position="6"/>
        <end position="32"/>
    </location>
</feature>
<accession>A0A1I8AVT1</accession>
<feature type="transmembrane region" description="Helical" evidence="1">
    <location>
        <begin position="44"/>
        <end position="69"/>
    </location>
</feature>
<dbReference type="WBParaSite" id="L893_g9424.t1">
    <property type="protein sequence ID" value="L893_g9424.t1"/>
    <property type="gene ID" value="L893_g9424"/>
</dbReference>
<feature type="transmembrane region" description="Helical" evidence="1">
    <location>
        <begin position="241"/>
        <end position="266"/>
    </location>
</feature>
<feature type="transmembrane region" description="Helical" evidence="1">
    <location>
        <begin position="89"/>
        <end position="110"/>
    </location>
</feature>
<keyword evidence="1" id="KW-1133">Transmembrane helix</keyword>
<reference evidence="3" key="1">
    <citation type="submission" date="2016-11" db="UniProtKB">
        <authorList>
            <consortium name="WormBaseParasite"/>
        </authorList>
    </citation>
    <scope>IDENTIFICATION</scope>
</reference>
<evidence type="ECO:0000313" key="2">
    <source>
        <dbReference type="Proteomes" id="UP000095287"/>
    </source>
</evidence>
<dbReference type="Gene3D" id="1.20.1070.10">
    <property type="entry name" value="Rhodopsin 7-helix transmembrane proteins"/>
    <property type="match status" value="1"/>
</dbReference>
<dbReference type="AlphaFoldDB" id="A0A1I8AVT1"/>
<protein>
    <submittedName>
        <fullName evidence="3">G_PROTEIN_RECEP_F1_2 domain-containing protein</fullName>
    </submittedName>
</protein>
<evidence type="ECO:0000256" key="1">
    <source>
        <dbReference type="SAM" id="Phobius"/>
    </source>
</evidence>
<keyword evidence="1" id="KW-0472">Membrane</keyword>
<name>A0A1I8AVT1_9BILA</name>
<keyword evidence="2" id="KW-1185">Reference proteome</keyword>
<feature type="transmembrane region" description="Helical" evidence="1">
    <location>
        <begin position="122"/>
        <end position="148"/>
    </location>
</feature>
<dbReference type="Proteomes" id="UP000095287">
    <property type="component" value="Unplaced"/>
</dbReference>
<sequence length="293" mass="33778">MTNDSLSVLIGLLYAFLSLFLFILNLVDFLILTRYSEYKTLAYFIIKHMLFGCLMQLGSLFIGAIMTIFNTNFHWILERLVGAWLQSGWFLYLGSSLALAVERSLTFITYNHDDRTRRITYACLCLAWILAIFYFVALNIPGFGFTYFSSKGCYSWFYTSDQEGSYHLLILEIFLDFTILVTCLILYVIVVIQIASRKSSLVVSSCTMAEYRILATSLISFCYESTYLLWFFWGINLIADQMFISVIVSVLWIVDCGFLSILTIIINSSFREKIFAQFRSTKTKVVRIAIASR</sequence>
<organism evidence="2 3">
    <name type="scientific">Steinernema glaseri</name>
    <dbReference type="NCBI Taxonomy" id="37863"/>
    <lineage>
        <taxon>Eukaryota</taxon>
        <taxon>Metazoa</taxon>
        <taxon>Ecdysozoa</taxon>
        <taxon>Nematoda</taxon>
        <taxon>Chromadorea</taxon>
        <taxon>Rhabditida</taxon>
        <taxon>Tylenchina</taxon>
        <taxon>Panagrolaimomorpha</taxon>
        <taxon>Strongyloidoidea</taxon>
        <taxon>Steinernematidae</taxon>
        <taxon>Steinernema</taxon>
    </lineage>
</organism>
<evidence type="ECO:0000313" key="3">
    <source>
        <dbReference type="WBParaSite" id="L893_g9424.t1"/>
    </source>
</evidence>
<feature type="transmembrane region" description="Helical" evidence="1">
    <location>
        <begin position="168"/>
        <end position="192"/>
    </location>
</feature>
<feature type="transmembrane region" description="Helical" evidence="1">
    <location>
        <begin position="213"/>
        <end position="235"/>
    </location>
</feature>
<proteinExistence type="predicted"/>